<comment type="similarity">
    <text evidence="1 3">Belongs to the short-chain dehydrogenases/reductases (SDR) family.</text>
</comment>
<dbReference type="GO" id="GO:0016491">
    <property type="term" value="F:oxidoreductase activity"/>
    <property type="evidence" value="ECO:0007669"/>
    <property type="project" value="UniProtKB-KW"/>
</dbReference>
<keyword evidence="6" id="KW-1185">Reference proteome</keyword>
<dbReference type="Gene3D" id="3.40.50.720">
    <property type="entry name" value="NAD(P)-binding Rossmann-like Domain"/>
    <property type="match status" value="1"/>
</dbReference>
<dbReference type="InterPro" id="IPR036291">
    <property type="entry name" value="NAD(P)-bd_dom_sf"/>
</dbReference>
<dbReference type="SUPFAM" id="SSF51735">
    <property type="entry name" value="NAD(P)-binding Rossmann-fold domains"/>
    <property type="match status" value="1"/>
</dbReference>
<dbReference type="KEGG" id="ruv:EC9_33820"/>
<dbReference type="SMART" id="SM00822">
    <property type="entry name" value="PKS_KR"/>
    <property type="match status" value="1"/>
</dbReference>
<dbReference type="GO" id="GO:0016020">
    <property type="term" value="C:membrane"/>
    <property type="evidence" value="ECO:0007669"/>
    <property type="project" value="TreeGrafter"/>
</dbReference>
<dbReference type="InterPro" id="IPR057326">
    <property type="entry name" value="KR_dom"/>
</dbReference>
<dbReference type="PANTHER" id="PTHR44196">
    <property type="entry name" value="DEHYDROGENASE/REDUCTASE SDR FAMILY MEMBER 7B"/>
    <property type="match status" value="1"/>
</dbReference>
<dbReference type="PRINTS" id="PR00081">
    <property type="entry name" value="GDHRDH"/>
</dbReference>
<proteinExistence type="inferred from homology"/>
<dbReference type="PANTHER" id="PTHR44196:SF1">
    <property type="entry name" value="DEHYDROGENASE_REDUCTASE SDR FAMILY MEMBER 7B"/>
    <property type="match status" value="1"/>
</dbReference>
<dbReference type="InterPro" id="IPR020904">
    <property type="entry name" value="Sc_DH/Rdtase_CS"/>
</dbReference>
<dbReference type="RefSeq" id="WP_145346751.1">
    <property type="nucleotide sequence ID" value="NZ_CP036261.1"/>
</dbReference>
<evidence type="ECO:0000259" key="4">
    <source>
        <dbReference type="SMART" id="SM00822"/>
    </source>
</evidence>
<dbReference type="PROSITE" id="PS00061">
    <property type="entry name" value="ADH_SHORT"/>
    <property type="match status" value="1"/>
</dbReference>
<dbReference type="OrthoDB" id="151996at2"/>
<organism evidence="5 6">
    <name type="scientific">Rosistilla ulvae</name>
    <dbReference type="NCBI Taxonomy" id="1930277"/>
    <lineage>
        <taxon>Bacteria</taxon>
        <taxon>Pseudomonadati</taxon>
        <taxon>Planctomycetota</taxon>
        <taxon>Planctomycetia</taxon>
        <taxon>Pirellulales</taxon>
        <taxon>Pirellulaceae</taxon>
        <taxon>Rosistilla</taxon>
    </lineage>
</organism>
<evidence type="ECO:0000313" key="6">
    <source>
        <dbReference type="Proteomes" id="UP000319557"/>
    </source>
</evidence>
<dbReference type="EMBL" id="CP036261">
    <property type="protein sequence ID" value="QDS89185.1"/>
    <property type="molecule type" value="Genomic_DNA"/>
</dbReference>
<dbReference type="CDD" id="cd05233">
    <property type="entry name" value="SDR_c"/>
    <property type="match status" value="1"/>
</dbReference>
<dbReference type="Proteomes" id="UP000319557">
    <property type="component" value="Chromosome"/>
</dbReference>
<evidence type="ECO:0000256" key="1">
    <source>
        <dbReference type="ARBA" id="ARBA00006484"/>
    </source>
</evidence>
<name>A0A517M2T7_9BACT</name>
<accession>A0A517M2T7</accession>
<gene>
    <name evidence="5" type="primary">actIII</name>
    <name evidence="5" type="ORF">EC9_33820</name>
</gene>
<dbReference type="InterPro" id="IPR002347">
    <property type="entry name" value="SDR_fam"/>
</dbReference>
<keyword evidence="2 5" id="KW-0560">Oxidoreductase</keyword>
<evidence type="ECO:0000256" key="2">
    <source>
        <dbReference type="ARBA" id="ARBA00023002"/>
    </source>
</evidence>
<dbReference type="AlphaFoldDB" id="A0A517M2T7"/>
<reference evidence="5 6" key="1">
    <citation type="submission" date="2019-02" db="EMBL/GenBank/DDBJ databases">
        <title>Deep-cultivation of Planctomycetes and their phenomic and genomic characterization uncovers novel biology.</title>
        <authorList>
            <person name="Wiegand S."/>
            <person name="Jogler M."/>
            <person name="Boedeker C."/>
            <person name="Pinto D."/>
            <person name="Vollmers J."/>
            <person name="Rivas-Marin E."/>
            <person name="Kohn T."/>
            <person name="Peeters S.H."/>
            <person name="Heuer A."/>
            <person name="Rast P."/>
            <person name="Oberbeckmann S."/>
            <person name="Bunk B."/>
            <person name="Jeske O."/>
            <person name="Meyerdierks A."/>
            <person name="Storesund J.E."/>
            <person name="Kallscheuer N."/>
            <person name="Luecker S."/>
            <person name="Lage O.M."/>
            <person name="Pohl T."/>
            <person name="Merkel B.J."/>
            <person name="Hornburger P."/>
            <person name="Mueller R.-W."/>
            <person name="Bruemmer F."/>
            <person name="Labrenz M."/>
            <person name="Spormann A.M."/>
            <person name="Op den Camp H."/>
            <person name="Overmann J."/>
            <person name="Amann R."/>
            <person name="Jetten M.S.M."/>
            <person name="Mascher T."/>
            <person name="Medema M.H."/>
            <person name="Devos D.P."/>
            <person name="Kaster A.-K."/>
            <person name="Ovreas L."/>
            <person name="Rohde M."/>
            <person name="Galperin M.Y."/>
            <person name="Jogler C."/>
        </authorList>
    </citation>
    <scope>NUCLEOTIDE SEQUENCE [LARGE SCALE GENOMIC DNA]</scope>
    <source>
        <strain evidence="5 6">EC9</strain>
    </source>
</reference>
<dbReference type="PRINTS" id="PR00080">
    <property type="entry name" value="SDRFAMILY"/>
</dbReference>
<feature type="domain" description="Ketoreductase" evidence="4">
    <location>
        <begin position="36"/>
        <end position="261"/>
    </location>
</feature>
<dbReference type="EC" id="1.3.1.-" evidence="5"/>
<protein>
    <submittedName>
        <fullName evidence="5">Ketoacyl reductase</fullName>
        <ecNumber evidence="5">1.3.1.-</ecNumber>
    </submittedName>
</protein>
<dbReference type="Pfam" id="PF00106">
    <property type="entry name" value="adh_short"/>
    <property type="match status" value="1"/>
</dbReference>
<sequence>MNTFSTFALSAAIGYTGLKITRAVARRKRNFAWQNKRVVITGGSRGLGLVIARQLADQGARIAITARGEEDLAAAADELRARGAEVISQTCDVRQPEQVTRFIDQVVQRYGGVDVLINVAGIITVGPLDAMEFGDFADSMNTNCWGALHTSKAVLPHMRSAGWGRIVNIASLGGKRAVPHMLPYAASKFALVGLSNGMRAELKQENIFVTTACPGLMRTGSPRNANFKGQHRDEYAWFSIGDSLPVMSMDAATAATQILDACQQGRGEVFIHSPWNMTIALQNLCPELTQEILALAAMVLPKMGGIGRDSAKGHESQSAWSRSVLTTLTQRAAAMNNQL</sequence>
<evidence type="ECO:0000313" key="5">
    <source>
        <dbReference type="EMBL" id="QDS89185.1"/>
    </source>
</evidence>
<evidence type="ECO:0000256" key="3">
    <source>
        <dbReference type="RuleBase" id="RU000363"/>
    </source>
</evidence>